<evidence type="ECO:0000313" key="3">
    <source>
        <dbReference type="Proteomes" id="UP001152747"/>
    </source>
</evidence>
<evidence type="ECO:0000313" key="2">
    <source>
        <dbReference type="EMBL" id="CAI5452554.1"/>
    </source>
</evidence>
<dbReference type="Proteomes" id="UP001152747">
    <property type="component" value="Unassembled WGS sequence"/>
</dbReference>
<feature type="transmembrane region" description="Helical" evidence="1">
    <location>
        <begin position="27"/>
        <end position="57"/>
    </location>
</feature>
<evidence type="ECO:0000256" key="1">
    <source>
        <dbReference type="SAM" id="Phobius"/>
    </source>
</evidence>
<proteinExistence type="predicted"/>
<keyword evidence="1" id="KW-0472">Membrane</keyword>
<reference evidence="2" key="1">
    <citation type="submission" date="2022-11" db="EMBL/GenBank/DDBJ databases">
        <authorList>
            <person name="Kikuchi T."/>
        </authorList>
    </citation>
    <scope>NUCLEOTIDE SEQUENCE</scope>
    <source>
        <strain evidence="2">PS1010</strain>
    </source>
</reference>
<dbReference type="EMBL" id="CANHGI010000005">
    <property type="protein sequence ID" value="CAI5452554.1"/>
    <property type="molecule type" value="Genomic_DNA"/>
</dbReference>
<keyword evidence="3" id="KW-1185">Reference proteome</keyword>
<gene>
    <name evidence="2" type="ORF">CAMP_LOCUS15191</name>
</gene>
<keyword evidence="1" id="KW-1133">Transmembrane helix</keyword>
<keyword evidence="1" id="KW-0812">Transmembrane</keyword>
<protein>
    <submittedName>
        <fullName evidence="2">Uncharacterized protein</fullName>
    </submittedName>
</protein>
<comment type="caution">
    <text evidence="2">The sequence shown here is derived from an EMBL/GenBank/DDBJ whole genome shotgun (WGS) entry which is preliminary data.</text>
</comment>
<organism evidence="2 3">
    <name type="scientific">Caenorhabditis angaria</name>
    <dbReference type="NCBI Taxonomy" id="860376"/>
    <lineage>
        <taxon>Eukaryota</taxon>
        <taxon>Metazoa</taxon>
        <taxon>Ecdysozoa</taxon>
        <taxon>Nematoda</taxon>
        <taxon>Chromadorea</taxon>
        <taxon>Rhabditida</taxon>
        <taxon>Rhabditina</taxon>
        <taxon>Rhabditomorpha</taxon>
        <taxon>Rhabditoidea</taxon>
        <taxon>Rhabditidae</taxon>
        <taxon>Peloderinae</taxon>
        <taxon>Caenorhabditis</taxon>
    </lineage>
</organism>
<sequence>MYLDQIATLSTTSTFVTPIVKQREVDYLYLVAFWLVFVVCFVAFVMVFNVCCCITAIRNAASRRRDIHQLPRPGTPMPNRRFIETIM</sequence>
<dbReference type="AlphaFoldDB" id="A0A9P1IWY6"/>
<name>A0A9P1IWY6_9PELO</name>
<accession>A0A9P1IWY6</accession>